<gene>
    <name evidence="1" type="ORF">EZS28_015237</name>
</gene>
<evidence type="ECO:0000313" key="1">
    <source>
        <dbReference type="EMBL" id="KAA6389237.1"/>
    </source>
</evidence>
<dbReference type="EMBL" id="SNRW01003665">
    <property type="protein sequence ID" value="KAA6389237.1"/>
    <property type="molecule type" value="Genomic_DNA"/>
</dbReference>
<comment type="caution">
    <text evidence="1">The sequence shown here is derived from an EMBL/GenBank/DDBJ whole genome shotgun (WGS) entry which is preliminary data.</text>
</comment>
<sequence>MEGVAQQPVKDFDQLVYRFDVLDRKAHFDKLKVKNLQDQWKLSLHKEPAKDEKSVKFFKTVESSAAVKSGIYKQVISIAATNTENIFEDLPNTLEISLVATGEAQADRESQQEGIQQRITQEEIISDISRKRLAERNKVSKEFFGKRRPRFSRFGLGRGNYQRSRGRIQSSFNSRFN</sequence>
<protein>
    <submittedName>
        <fullName evidence="1">Uncharacterized protein</fullName>
    </submittedName>
</protein>
<dbReference type="Proteomes" id="UP000324800">
    <property type="component" value="Unassembled WGS sequence"/>
</dbReference>
<evidence type="ECO:0000313" key="2">
    <source>
        <dbReference type="Proteomes" id="UP000324800"/>
    </source>
</evidence>
<dbReference type="AlphaFoldDB" id="A0A5J4W2U1"/>
<name>A0A5J4W2U1_9EUKA</name>
<proteinExistence type="predicted"/>
<organism evidence="1 2">
    <name type="scientific">Streblomastix strix</name>
    <dbReference type="NCBI Taxonomy" id="222440"/>
    <lineage>
        <taxon>Eukaryota</taxon>
        <taxon>Metamonada</taxon>
        <taxon>Preaxostyla</taxon>
        <taxon>Oxymonadida</taxon>
        <taxon>Streblomastigidae</taxon>
        <taxon>Streblomastix</taxon>
    </lineage>
</organism>
<accession>A0A5J4W2U1</accession>
<reference evidence="1 2" key="1">
    <citation type="submission" date="2019-03" db="EMBL/GenBank/DDBJ databases">
        <title>Single cell metagenomics reveals metabolic interactions within the superorganism composed of flagellate Streblomastix strix and complex community of Bacteroidetes bacteria on its surface.</title>
        <authorList>
            <person name="Treitli S.C."/>
            <person name="Kolisko M."/>
            <person name="Husnik F."/>
            <person name="Keeling P."/>
            <person name="Hampl V."/>
        </authorList>
    </citation>
    <scope>NUCLEOTIDE SEQUENCE [LARGE SCALE GENOMIC DNA]</scope>
    <source>
        <strain evidence="1">ST1C</strain>
    </source>
</reference>